<name>A0A5M8PJK3_9LECA</name>
<evidence type="ECO:0000313" key="1">
    <source>
        <dbReference type="EMBL" id="KAA6409557.1"/>
    </source>
</evidence>
<comment type="caution">
    <text evidence="1">The sequence shown here is derived from an EMBL/GenBank/DDBJ whole genome shotgun (WGS) entry which is preliminary data.</text>
</comment>
<reference evidence="1 2" key="1">
    <citation type="submission" date="2019-09" db="EMBL/GenBank/DDBJ databases">
        <title>The hologenome of the rock-dwelling lichen Lasallia pustulata.</title>
        <authorList>
            <person name="Greshake Tzovaras B."/>
            <person name="Segers F."/>
            <person name="Bicker A."/>
            <person name="Dal Grande F."/>
            <person name="Otte J."/>
            <person name="Hankeln T."/>
            <person name="Schmitt I."/>
            <person name="Ebersberger I."/>
        </authorList>
    </citation>
    <scope>NUCLEOTIDE SEQUENCE [LARGE SCALE GENOMIC DNA]</scope>
    <source>
        <strain evidence="1">A1-1</strain>
    </source>
</reference>
<dbReference type="Proteomes" id="UP000324767">
    <property type="component" value="Unassembled WGS sequence"/>
</dbReference>
<dbReference type="EMBL" id="VXIT01000010">
    <property type="protein sequence ID" value="KAA6409557.1"/>
    <property type="molecule type" value="Genomic_DNA"/>
</dbReference>
<sequence>MECCPMLSHARHARHTFHARHCQHAFRISLLKSLGKQVQGADPPDLKVKQALPWPVQVRIPASSAMITPAPNTAIQRIPYVVLLTPSVLPGSAHSLTPSALDSLCQ</sequence>
<protein>
    <submittedName>
        <fullName evidence="1">Uncharacterized protein</fullName>
    </submittedName>
</protein>
<dbReference type="AlphaFoldDB" id="A0A5M8PJK3"/>
<proteinExistence type="predicted"/>
<organism evidence="1 2">
    <name type="scientific">Lasallia pustulata</name>
    <dbReference type="NCBI Taxonomy" id="136370"/>
    <lineage>
        <taxon>Eukaryota</taxon>
        <taxon>Fungi</taxon>
        <taxon>Dikarya</taxon>
        <taxon>Ascomycota</taxon>
        <taxon>Pezizomycotina</taxon>
        <taxon>Lecanoromycetes</taxon>
        <taxon>OSLEUM clade</taxon>
        <taxon>Umbilicariomycetidae</taxon>
        <taxon>Umbilicariales</taxon>
        <taxon>Umbilicariaceae</taxon>
        <taxon>Lasallia</taxon>
    </lineage>
</organism>
<gene>
    <name evidence="1" type="ORF">FRX48_06168</name>
</gene>
<accession>A0A5M8PJK3</accession>
<evidence type="ECO:0000313" key="2">
    <source>
        <dbReference type="Proteomes" id="UP000324767"/>
    </source>
</evidence>